<dbReference type="InterPro" id="IPR007048">
    <property type="entry name" value="IraD/Gp25-like"/>
</dbReference>
<dbReference type="AlphaFoldDB" id="A0A4Y9VQY2"/>
<evidence type="ECO:0000313" key="2">
    <source>
        <dbReference type="EMBL" id="TFW71516.1"/>
    </source>
</evidence>
<reference evidence="2 3" key="1">
    <citation type="submission" date="2018-02" db="EMBL/GenBank/DDBJ databases">
        <title>A novel lanthanide dependent methylotroph, Methylotenera sp. La3113.</title>
        <authorList>
            <person name="Lv H."/>
            <person name="Tani A."/>
        </authorList>
    </citation>
    <scope>NUCLEOTIDE SEQUENCE [LARGE SCALE GENOMIC DNA]</scope>
    <source>
        <strain evidence="2 3">La3113</strain>
    </source>
</reference>
<dbReference type="Proteomes" id="UP000297706">
    <property type="component" value="Unassembled WGS sequence"/>
</dbReference>
<dbReference type="OrthoDB" id="9802846at2"/>
<evidence type="ECO:0000313" key="3">
    <source>
        <dbReference type="Proteomes" id="UP000297706"/>
    </source>
</evidence>
<name>A0A4Y9VQY2_9PROT</name>
<keyword evidence="3" id="KW-1185">Reference proteome</keyword>
<organism evidence="2 3">
    <name type="scientific">Methylotenera oryzisoli</name>
    <dbReference type="NCBI Taxonomy" id="2080758"/>
    <lineage>
        <taxon>Bacteria</taxon>
        <taxon>Pseudomonadati</taxon>
        <taxon>Pseudomonadota</taxon>
        <taxon>Betaproteobacteria</taxon>
        <taxon>Nitrosomonadales</taxon>
        <taxon>Methylophilaceae</taxon>
        <taxon>Methylotenera</taxon>
    </lineage>
</organism>
<sequence>MKSIGMNAKTGRKITDIEHIWQSCRDILTTLIGTRIERRDYGSLLPEMIDHPHNAPNNLRLIAATVSALAKWEPRIAIRQVNVTLGAENGATNIDMHAVRIDGPQAGNSLSINIPIGGLR</sequence>
<dbReference type="EMBL" id="PQVH01000008">
    <property type="protein sequence ID" value="TFW71516.1"/>
    <property type="molecule type" value="Genomic_DNA"/>
</dbReference>
<dbReference type="SUPFAM" id="SSF160719">
    <property type="entry name" value="gpW/gp25-like"/>
    <property type="match status" value="1"/>
</dbReference>
<comment type="caution">
    <text evidence="2">The sequence shown here is derived from an EMBL/GenBank/DDBJ whole genome shotgun (WGS) entry which is preliminary data.</text>
</comment>
<gene>
    <name evidence="2" type="ORF">C3Y98_05310</name>
</gene>
<accession>A0A4Y9VQY2</accession>
<feature type="domain" description="IraD/Gp25-like" evidence="1">
    <location>
        <begin position="18"/>
        <end position="97"/>
    </location>
</feature>
<protein>
    <submittedName>
        <fullName evidence="2">Baseplate assembly protein</fullName>
    </submittedName>
</protein>
<evidence type="ECO:0000259" key="1">
    <source>
        <dbReference type="Pfam" id="PF04965"/>
    </source>
</evidence>
<proteinExistence type="predicted"/>
<dbReference type="Pfam" id="PF04965">
    <property type="entry name" value="GPW_gp25"/>
    <property type="match status" value="1"/>
</dbReference>
<dbReference type="Gene3D" id="3.10.450.40">
    <property type="match status" value="1"/>
</dbReference>